<reference evidence="3" key="1">
    <citation type="submission" date="2012-12" db="EMBL/GenBank/DDBJ databases">
        <title>The genome sequence of Bacillus cereus VD146.</title>
        <authorList>
            <consortium name="The Broad Institute Genome Sequencing Platform"/>
            <consortium name="The Broad Institute Genome Sequencing Center for Infectious Disease"/>
            <person name="Feldgarden M."/>
            <person name="Van der Auwera G.A."/>
            <person name="Mahillon J."/>
            <person name="Duprez V."/>
            <person name="Timmery S."/>
            <person name="Mattelet C."/>
            <person name="Dierick K."/>
            <person name="Sun M."/>
            <person name="Yu Z."/>
            <person name="Zhu L."/>
            <person name="Hu X."/>
            <person name="Shank E.B."/>
            <person name="Swiecicka I."/>
            <person name="Hansen B.M."/>
            <person name="Andrup L."/>
            <person name="Walker B."/>
            <person name="Young S.K."/>
            <person name="Zeng Q."/>
            <person name="Gargeya S."/>
            <person name="Fitzgerald M."/>
            <person name="Haas B."/>
            <person name="Abouelleil A."/>
            <person name="Alvarado L."/>
            <person name="Arachchi H.M."/>
            <person name="Berlin A.M."/>
            <person name="Chapman S.B."/>
            <person name="Dewar J."/>
            <person name="Goldberg J."/>
            <person name="Griggs A."/>
            <person name="Gujja S."/>
            <person name="Hansen M."/>
            <person name="Howarth C."/>
            <person name="Imamovic A."/>
            <person name="Larimer J."/>
            <person name="McCowan C."/>
            <person name="Murphy C."/>
            <person name="Neiman D."/>
            <person name="Pearson M."/>
            <person name="Priest M."/>
            <person name="Roberts A."/>
            <person name="Saif S."/>
            <person name="Shea T."/>
            <person name="Sisk P."/>
            <person name="Sykes S."/>
            <person name="Wortman J."/>
            <person name="Nusbaum C."/>
            <person name="Birren B."/>
        </authorList>
    </citation>
    <scope>NUCLEOTIDE SEQUENCE [LARGE SCALE GENOMIC DNA]</scope>
    <source>
        <strain evidence="3">VD146</strain>
    </source>
</reference>
<sequence>MPFMNRFTTTVTGAVTFTGNTLGLSPTSPAPNNNFGTIDVFTTINTSLQVPGFPAGTTNDWPLNSSSAILNLPAGSSVLYAELVWAGTYRTNTEDVTAFLNDNISFTTPAGTFSVAPDPATAQQGSVGNQFYYVRSANVTNLVSAGGAGTYTTGAVPAARTSADPTISRSVGWTLEVVYQNASLPLRNLSVYAGQEIIDASSPPVDATISGFATPATGAVTGRVLVTAQEGDSNIVGDQLRFGPNANATVALFGPRNPANNFFQSQICNDSGNLDTSGTFGDLNQPLGIALAVRRQGWDITNVDASSSLVNNQTSATVRFVTNGDGYAAAGFGVQIDATGPIINPVKSVNRTVAGVGDTLTYTITVPNTGTGSAENVVLQDSIPNGTTFVAGSVTVGGVTQPSANPANGINLGTIPNNTQRIVTFQVRITSFPNPNPNPIPNRAMVSYQFRPFVGSPPITSTASSNTVQTTVNRANVSLQKSVDLQTATLNDVLTYTVNVTNNGNVAANNVIFVDSIPAGTTFVTNSVTVNGVARPGANPASSINLGSINASQTTVVRFQVRVTSNPLVNPIPNRASATFNFIPVPGQQPVSGQATSNTVFTTINIADIRTRKTVDRAFATINDVLTYTVTIENTGNVLATNVIFQDPTPIGTTFIPNSVTVDGVSQPGANPATGFTVANISPGGSRTVTFQVRVTSTPSGGTIANRGNVAANFVVIPNQPPVTINRQTNTVVTQVNTGGLNVIKEVNTAQAAVGDTLTYTIAVQNTGNVPLTNVFFQDTISSAVSFVANTVTINGVPQSGLNPNTGFSLPNIPAAQTVVVTFDVLIVQDPENEDILNQANVTASFQVNPSEPPVTINVPSNIVNTTVQSGDFEVVKAVNTDVATVGDVLVYTIEVINAGSVPATNVFFQDSIPQGTLFIENSVFVNGVLQEGADPELGFPLNNLPTGASVIVTFEVLIDEIPQGNNVVNNANVTGDFLVNPTEPPITVTVPSNTVMTVVNSSGLNVMKSVSATEAGVGDTLTYTVRIQNSGTVAATNVSFLDPIPSGTTFVANSVTINGTPQPGLNPTTGFPLANIPVGGMVTAAFQVTITSVPPNRVLPNNANVTADFQVSPLQPPITIVTISNIVVTRVNVGSINVIKSVNTPQAGVGDTLTYTILIQNTGTVPATNIIFQDPIPVGTAFVANSVTINGVVQQGADPVVGFPVPNIPVGQTVTVTFQVIVTSVPSGGNIRNQSNVTASFLINPANPPITTVTNSNFVVTQVNTAQLNIQKSSSVQQAALGEIYTYSVVIRNNGTVTATNVSFIDPIAPETTFVANSVTINGTPQPGFDPNIGFTLPNIAAGTSLTVTFQVTVVAPSTRGAVLNTASATATFLLNPLQPPVTTTNSSNTTVVTIPLPPPGEVTATKTVDVATGAVGDVLTYTVLISNVGIIPVTDVFFQDVIPEGTTFVEDSVTIGGVQQLGLNPEIGFTVTPLLINGGSIEVTFRVTITEIPDNEVILNDADVTFTSQPNPQEPPITETILTNLVVTTINIAFIFPLKLVDKEVATVGEILTYDVLIFNFGTVAATNVQFIDTTSAGVAFVPGSVNINGVPAPGLDPFIGFTVPDIPVDDFVLVTYQEMVTSIPEGGTVVNFVDVTATFAVSETEPPITETTTSNTTLTEINEPGLNVLKSVSEPIVAVGDTITYTTVVQNTGTVTATNIQYSDVLPSSIAFVPNSVTIGGVIQPGFNPNNGFPLPDINSGGSVEVTFQVTVVSVPSNGTIANTANVTGSFILVPGEPPVIVNQPSNTTLTTVNRGRFNVIKQVNRAATLVGDVLTYTVQITNTGTVTANDVQFIDTISAGASFVPNSVTVNGTPQPGLNPITGFGIGDILVGNTTIVTFQAIVTNIPSSGTITNVANITGSFTLVPGEPPVVVTEPSNTTITRVNRGRFNVIKTVNKQATRLGDTLTYSVQVTNTGTVTATNVQFIDVPSPSLEFVPGSVQINGIPQVGLDPFVGFSLPDLAVGDSILITFEVNVIVIPPSSSIMNTVRVTGDFELIPGEPPFTITNSSNTTVTPVNRGSLDMLKEVDHSIVGVGETVTYRVRILNTGTADAMNVQFIDVLSPEAAFVPNSVTVNGVARPGVNPQVGFTILDIPVGETAIVTYEATITSFPDGGTVVNVAGASAEYILVPGEPPVTVMDTSNTVIVTVNTAILFVAKGANFEVAMVGDVVTYGIAVINDSTVPVTNIILTDIIDPNTLFINGTVTVNDVPFPFANPNTGILLGDFQPNDAAIINFQVVITGGQIKNLVTNTATANGLATVNPNEPPVVVEGDSNTVVIPFIPQNVSTTVVKTADLQSATIGDVITFTTVITNTGDTAIQNIRFQDMLDSSVQFVPGSVTVDNTPVPNVSPVSGFLIGSLNPGEARTVSFQVTVQSAPSGSGNYINQASIRFEHQVGTVLPPVTQIIDSNIVVIPFVPTIEQICETNFNCLDKIPFHCSPCNQLRINKK</sequence>
<dbReference type="InterPro" id="IPR001434">
    <property type="entry name" value="OmcB-like_DUF11"/>
</dbReference>
<feature type="domain" description="DUF11" evidence="1">
    <location>
        <begin position="347"/>
        <end position="447"/>
    </location>
</feature>
<dbReference type="PANTHER" id="PTHR34819:SF3">
    <property type="entry name" value="CELL SURFACE PROTEIN"/>
    <property type="match status" value="1"/>
</dbReference>
<feature type="domain" description="DUF11" evidence="1">
    <location>
        <begin position="1406"/>
        <end position="1512"/>
    </location>
</feature>
<feature type="domain" description="DUF11" evidence="1">
    <location>
        <begin position="477"/>
        <end position="566"/>
    </location>
</feature>
<dbReference type="InterPro" id="IPR047589">
    <property type="entry name" value="DUF11_rpt"/>
</dbReference>
<dbReference type="NCBIfam" id="TIGR01451">
    <property type="entry name" value="B_ant_repeat"/>
    <property type="match status" value="16"/>
</dbReference>
<gene>
    <name evidence="2" type="ORF">IK1_02638</name>
</gene>
<comment type="caution">
    <text evidence="2">The sequence shown here is derived from an EMBL/GenBank/DDBJ whole genome shotgun (WGS) entry which is preliminary data.</text>
</comment>
<feature type="domain" description="DUF11" evidence="1">
    <location>
        <begin position="872"/>
        <end position="977"/>
    </location>
</feature>
<feature type="domain" description="DUF11" evidence="1">
    <location>
        <begin position="1005"/>
        <end position="1108"/>
    </location>
</feature>
<evidence type="ECO:0000313" key="2">
    <source>
        <dbReference type="EMBL" id="EOP37927.1"/>
    </source>
</evidence>
<dbReference type="RefSeq" id="WP_016120608.1">
    <property type="nucleotide sequence ID" value="NZ_KB976677.1"/>
</dbReference>
<dbReference type="Gene3D" id="2.60.40.740">
    <property type="match status" value="12"/>
</dbReference>
<feature type="domain" description="DUF11" evidence="1">
    <location>
        <begin position="1269"/>
        <end position="1393"/>
    </location>
</feature>
<proteinExistence type="predicted"/>
<feature type="domain" description="DUF11" evidence="1">
    <location>
        <begin position="1669"/>
        <end position="1772"/>
    </location>
</feature>
<feature type="domain" description="DUF11" evidence="1">
    <location>
        <begin position="1935"/>
        <end position="2036"/>
    </location>
</feature>
<evidence type="ECO:0000313" key="3">
    <source>
        <dbReference type="Proteomes" id="UP000014020"/>
    </source>
</evidence>
<dbReference type="InterPro" id="IPR008966">
    <property type="entry name" value="Adhesion_dom_sf"/>
</dbReference>
<protein>
    <recommendedName>
        <fullName evidence="1">DUF11 domain-containing protein</fullName>
    </recommendedName>
</protein>
<dbReference type="SUPFAM" id="SSF49401">
    <property type="entry name" value="Bacterial adhesins"/>
    <property type="match status" value="2"/>
</dbReference>
<feature type="domain" description="DUF11" evidence="1">
    <location>
        <begin position="2067"/>
        <end position="2168"/>
    </location>
</feature>
<evidence type="ECO:0000259" key="1">
    <source>
        <dbReference type="Pfam" id="PF01345"/>
    </source>
</evidence>
<dbReference type="PANTHER" id="PTHR34819">
    <property type="entry name" value="LARGE CYSTEINE-RICH PERIPLASMIC PROTEIN OMCB"/>
    <property type="match status" value="1"/>
</dbReference>
<dbReference type="HOGENOM" id="CLU_000857_0_0_9"/>
<feature type="domain" description="DUF11" evidence="1">
    <location>
        <begin position="2333"/>
        <end position="2434"/>
    </location>
</feature>
<feature type="domain" description="DUF11" evidence="1">
    <location>
        <begin position="1137"/>
        <end position="1241"/>
    </location>
</feature>
<name>R8MV14_BACCX</name>
<feature type="domain" description="DUF11" evidence="1">
    <location>
        <begin position="608"/>
        <end position="712"/>
    </location>
</feature>
<dbReference type="EMBL" id="AHFE01000048">
    <property type="protein sequence ID" value="EOP37927.1"/>
    <property type="molecule type" value="Genomic_DNA"/>
</dbReference>
<feature type="domain" description="DUF11" evidence="1">
    <location>
        <begin position="741"/>
        <end position="845"/>
    </location>
</feature>
<dbReference type="InterPro" id="IPR051172">
    <property type="entry name" value="Chlamydia_OmcB"/>
</dbReference>
<dbReference type="PATRIC" id="fig|1053236.3.peg.4080"/>
<dbReference type="Pfam" id="PF01345">
    <property type="entry name" value="DUF11"/>
    <property type="match status" value="14"/>
</dbReference>
<dbReference type="Proteomes" id="UP000014020">
    <property type="component" value="Unassembled WGS sequence"/>
</dbReference>
<feature type="domain" description="DUF11" evidence="1">
    <location>
        <begin position="1803"/>
        <end position="1904"/>
    </location>
</feature>
<organism evidence="2 3">
    <name type="scientific">Bacillus cereus (strain VD146)</name>
    <dbReference type="NCBI Taxonomy" id="1053236"/>
    <lineage>
        <taxon>Bacteria</taxon>
        <taxon>Bacillati</taxon>
        <taxon>Bacillota</taxon>
        <taxon>Bacilli</taxon>
        <taxon>Bacillales</taxon>
        <taxon>Bacillaceae</taxon>
        <taxon>Bacillus</taxon>
        <taxon>Bacillus cereus group</taxon>
    </lineage>
</organism>
<accession>R8MV14</accession>